<dbReference type="OrthoDB" id="7025502at2"/>
<dbReference type="AlphaFoldDB" id="A0A5C5Q800"/>
<accession>A0A5C5Q800</accession>
<organism evidence="2 4">
    <name type="scientific">Pseudomonas extremaustralis</name>
    <dbReference type="NCBI Taxonomy" id="359110"/>
    <lineage>
        <taxon>Bacteria</taxon>
        <taxon>Pseudomonadati</taxon>
        <taxon>Pseudomonadota</taxon>
        <taxon>Gammaproteobacteria</taxon>
        <taxon>Pseudomonadales</taxon>
        <taxon>Pseudomonadaceae</taxon>
        <taxon>Pseudomonas</taxon>
    </lineage>
</organism>
<dbReference type="RefSeq" id="WP_010565373.1">
    <property type="nucleotide sequence ID" value="NZ_LT629689.1"/>
</dbReference>
<dbReference type="GeneID" id="78555824"/>
<reference evidence="2 4" key="2">
    <citation type="submission" date="2019-06" db="EMBL/GenBank/DDBJ databases">
        <title>Pseudomonas bimorpha sp. nov. isolated from bovine raw milk and skim milk concentrate.</title>
        <authorList>
            <person name="Hofmann K."/>
            <person name="Huptas C."/>
            <person name="Doll E."/>
            <person name="Scherer S."/>
            <person name="Wenning M."/>
        </authorList>
    </citation>
    <scope>NUCLEOTIDE SEQUENCE [LARGE SCALE GENOMIC DNA]</scope>
    <source>
        <strain evidence="2 4">DSM 17835</strain>
    </source>
</reference>
<proteinExistence type="predicted"/>
<sequence length="174" mass="19195">MTLSALSNNAWLSTEISSRETNRRYSTKVDIGRTSGIAEVPQYLRQFKDVVFLVGSYYSGTEKNLKTYLKSSHKSATYSKLRALISTENSSADLDSLTITAETALEAVLEFGPGIIPANDLDGIHVHGEQLATLLRVTYSWRKEIPGWDHALGVAKLRLAEQGIDPDDALYGMI</sequence>
<evidence type="ECO:0000313" key="2">
    <source>
        <dbReference type="EMBL" id="TWS01835.1"/>
    </source>
</evidence>
<dbReference type="EMBL" id="LT629689">
    <property type="protein sequence ID" value="SDF94555.1"/>
    <property type="molecule type" value="Genomic_DNA"/>
</dbReference>
<evidence type="ECO:0000313" key="4">
    <source>
        <dbReference type="Proteomes" id="UP000317951"/>
    </source>
</evidence>
<protein>
    <submittedName>
        <fullName evidence="2">Uncharacterized protein</fullName>
    </submittedName>
</protein>
<reference evidence="1 3" key="1">
    <citation type="submission" date="2016-10" db="EMBL/GenBank/DDBJ databases">
        <authorList>
            <person name="Varghese N."/>
            <person name="Submissions S."/>
        </authorList>
    </citation>
    <scope>NUCLEOTIDE SEQUENCE [LARGE SCALE GENOMIC DNA]</scope>
    <source>
        <strain evidence="1 3">DSM 17835</strain>
    </source>
</reference>
<keyword evidence="3" id="KW-1185">Reference proteome</keyword>
<evidence type="ECO:0000313" key="3">
    <source>
        <dbReference type="Proteomes" id="UP000182858"/>
    </source>
</evidence>
<evidence type="ECO:0000313" key="1">
    <source>
        <dbReference type="EMBL" id="SDF94555.1"/>
    </source>
</evidence>
<dbReference type="Proteomes" id="UP000182858">
    <property type="component" value="Chromosome I"/>
</dbReference>
<dbReference type="Proteomes" id="UP000317951">
    <property type="component" value="Unassembled WGS sequence"/>
</dbReference>
<dbReference type="EMBL" id="VFET01000023">
    <property type="protein sequence ID" value="TWS01835.1"/>
    <property type="molecule type" value="Genomic_DNA"/>
</dbReference>
<gene>
    <name evidence="2" type="ORF">FIV36_22905</name>
    <name evidence="1" type="ORF">SAMN05216591_4463</name>
</gene>
<name>A0A5C5Q800_9PSED</name>